<comment type="catalytic activity">
    <reaction evidence="13">
        <text>5-phospho-beta-D-ribosylamine + glycine + ATP = N(1)-(5-phospho-beta-D-ribosyl)glycinamide + ADP + phosphate + H(+)</text>
        <dbReference type="Rhea" id="RHEA:17453"/>
        <dbReference type="ChEBI" id="CHEBI:15378"/>
        <dbReference type="ChEBI" id="CHEBI:30616"/>
        <dbReference type="ChEBI" id="CHEBI:43474"/>
        <dbReference type="ChEBI" id="CHEBI:57305"/>
        <dbReference type="ChEBI" id="CHEBI:58681"/>
        <dbReference type="ChEBI" id="CHEBI:143788"/>
        <dbReference type="ChEBI" id="CHEBI:456216"/>
        <dbReference type="EC" id="6.3.4.13"/>
    </reaction>
</comment>
<dbReference type="InterPro" id="IPR020562">
    <property type="entry name" value="PRibGlycinamide_synth_N"/>
</dbReference>
<dbReference type="SUPFAM" id="SSF53328">
    <property type="entry name" value="Formyltransferase"/>
    <property type="match status" value="1"/>
</dbReference>
<dbReference type="Pfam" id="PF02843">
    <property type="entry name" value="GARS_C"/>
    <property type="match status" value="1"/>
</dbReference>
<dbReference type="SUPFAM" id="SSF51246">
    <property type="entry name" value="Rudiment single hybrid motif"/>
    <property type="match status" value="1"/>
</dbReference>
<comment type="similarity">
    <text evidence="14">Belongs to the GART family.</text>
</comment>
<dbReference type="SMART" id="SM01209">
    <property type="entry name" value="GARS_A"/>
    <property type="match status" value="1"/>
</dbReference>
<keyword evidence="7 13" id="KW-0436">Ligase</keyword>
<keyword evidence="9 15" id="KW-0547">Nucleotide-binding</keyword>
<evidence type="ECO:0000256" key="13">
    <source>
        <dbReference type="HAMAP-Rule" id="MF_00138"/>
    </source>
</evidence>
<evidence type="ECO:0000256" key="14">
    <source>
        <dbReference type="HAMAP-Rule" id="MF_01930"/>
    </source>
</evidence>
<dbReference type="KEGG" id="ssm:Spirs_3123"/>
<reference evidence="17 18" key="1">
    <citation type="journal article" date="2010" name="Stand. Genomic Sci.">
        <title>Complete genome sequence of Spirochaeta smaragdinae type strain (SEBR 4228).</title>
        <authorList>
            <person name="Mavromatis K."/>
            <person name="Yasawong M."/>
            <person name="Chertkov O."/>
            <person name="Lapidus A."/>
            <person name="Lucas S."/>
            <person name="Nolan M."/>
            <person name="Del Rio T.G."/>
            <person name="Tice H."/>
            <person name="Cheng J.F."/>
            <person name="Pitluck S."/>
            <person name="Liolios K."/>
            <person name="Ivanova N."/>
            <person name="Tapia R."/>
            <person name="Han C."/>
            <person name="Bruce D."/>
            <person name="Goodwin L."/>
            <person name="Pati A."/>
            <person name="Chen A."/>
            <person name="Palaniappan K."/>
            <person name="Land M."/>
            <person name="Hauser L."/>
            <person name="Chang Y.J."/>
            <person name="Jeffries C.D."/>
            <person name="Detter J.C."/>
            <person name="Rohde M."/>
            <person name="Brambilla E."/>
            <person name="Spring S."/>
            <person name="Goker M."/>
            <person name="Sikorski J."/>
            <person name="Woyke T."/>
            <person name="Bristow J."/>
            <person name="Eisen J.A."/>
            <person name="Markowitz V."/>
            <person name="Hugenholtz P."/>
            <person name="Klenk H.P."/>
            <person name="Kyrpides N.C."/>
        </authorList>
    </citation>
    <scope>NUCLEOTIDE SEQUENCE [LARGE SCALE GENOMIC DNA]</scope>
    <source>
        <strain evidence="18">DSM 11293 / JCM 15392 / SEBR 4228</strain>
    </source>
</reference>
<dbReference type="InterPro" id="IPR013815">
    <property type="entry name" value="ATP_grasp_subdomain_1"/>
</dbReference>
<dbReference type="GO" id="GO:0004644">
    <property type="term" value="F:phosphoribosylglycinamide formyltransferase activity"/>
    <property type="evidence" value="ECO:0007669"/>
    <property type="project" value="UniProtKB-UniRule"/>
</dbReference>
<dbReference type="InterPro" id="IPR016185">
    <property type="entry name" value="PreATP-grasp_dom_sf"/>
</dbReference>
<dbReference type="PROSITE" id="PS00373">
    <property type="entry name" value="GART"/>
    <property type="match status" value="1"/>
</dbReference>
<feature type="binding site" evidence="14">
    <location>
        <position position="104"/>
    </location>
    <ligand>
        <name>(6R)-10-formyltetrahydrofolate</name>
        <dbReference type="ChEBI" id="CHEBI:195366"/>
    </ligand>
</feature>
<evidence type="ECO:0000259" key="16">
    <source>
        <dbReference type="PROSITE" id="PS50975"/>
    </source>
</evidence>
<comment type="cofactor">
    <cofactor evidence="1">
        <name>Mn(2+)</name>
        <dbReference type="ChEBI" id="CHEBI:29035"/>
    </cofactor>
</comment>
<dbReference type="HOGENOM" id="CLU_027420_3_0_12"/>
<dbReference type="InterPro" id="IPR020559">
    <property type="entry name" value="PRibGlycinamide_synth_CS"/>
</dbReference>
<dbReference type="NCBIfam" id="TIGR00877">
    <property type="entry name" value="purD"/>
    <property type="match status" value="1"/>
</dbReference>
<dbReference type="HAMAP" id="MF_00138">
    <property type="entry name" value="GARS"/>
    <property type="match status" value="1"/>
</dbReference>
<dbReference type="SUPFAM" id="SSF52440">
    <property type="entry name" value="PreATP-grasp domain"/>
    <property type="match status" value="1"/>
</dbReference>
<dbReference type="Gene3D" id="3.40.50.170">
    <property type="entry name" value="Formyl transferase, N-terminal domain"/>
    <property type="match status" value="1"/>
</dbReference>
<dbReference type="InterPro" id="IPR037123">
    <property type="entry name" value="PRibGlycinamide_synth_C_sf"/>
</dbReference>
<evidence type="ECO:0000256" key="11">
    <source>
        <dbReference type="ARBA" id="ARBA00022840"/>
    </source>
</evidence>
<accession>E1R4Y3</accession>
<evidence type="ECO:0000256" key="6">
    <source>
        <dbReference type="ARBA" id="ARBA00008696"/>
    </source>
</evidence>
<dbReference type="GO" id="GO:0004637">
    <property type="term" value="F:phosphoribosylamine-glycine ligase activity"/>
    <property type="evidence" value="ECO:0007669"/>
    <property type="project" value="UniProtKB-UniRule"/>
</dbReference>
<dbReference type="InterPro" id="IPR004607">
    <property type="entry name" value="GART"/>
</dbReference>
<evidence type="ECO:0000256" key="1">
    <source>
        <dbReference type="ARBA" id="ARBA00001936"/>
    </source>
</evidence>
<dbReference type="InterPro" id="IPR001555">
    <property type="entry name" value="GART_AS"/>
</dbReference>
<feature type="active site" description="Proton donor" evidence="14">
    <location>
        <position position="106"/>
    </location>
</feature>
<evidence type="ECO:0000256" key="2">
    <source>
        <dbReference type="ARBA" id="ARBA00001946"/>
    </source>
</evidence>
<dbReference type="InterPro" id="IPR020560">
    <property type="entry name" value="PRibGlycinamide_synth_C-dom"/>
</dbReference>
<dbReference type="InterPro" id="IPR036477">
    <property type="entry name" value="Formyl_transf_N_sf"/>
</dbReference>
<dbReference type="Gene3D" id="3.30.1490.20">
    <property type="entry name" value="ATP-grasp fold, A domain"/>
    <property type="match status" value="1"/>
</dbReference>
<dbReference type="HAMAP" id="MF_01930">
    <property type="entry name" value="PurN"/>
    <property type="match status" value="1"/>
</dbReference>
<dbReference type="Pfam" id="PF00551">
    <property type="entry name" value="Formyl_trans_N"/>
    <property type="match status" value="1"/>
</dbReference>
<dbReference type="PROSITE" id="PS50975">
    <property type="entry name" value="ATP_GRASP"/>
    <property type="match status" value="1"/>
</dbReference>
<evidence type="ECO:0000256" key="4">
    <source>
        <dbReference type="ARBA" id="ARBA00005174"/>
    </source>
</evidence>
<comment type="caution">
    <text evidence="14">Lacks conserved residue(s) required for the propagation of feature annotation.</text>
</comment>
<dbReference type="InterPro" id="IPR011761">
    <property type="entry name" value="ATP-grasp"/>
</dbReference>
<organism evidence="17 18">
    <name type="scientific">Sediminispirochaeta smaragdinae (strain DSM 11293 / JCM 15392 / SEBR 4228)</name>
    <name type="common">Spirochaeta smaragdinae</name>
    <dbReference type="NCBI Taxonomy" id="573413"/>
    <lineage>
        <taxon>Bacteria</taxon>
        <taxon>Pseudomonadati</taxon>
        <taxon>Spirochaetota</taxon>
        <taxon>Spirochaetia</taxon>
        <taxon>Spirochaetales</taxon>
        <taxon>Spirochaetaceae</taxon>
        <taxon>Sediminispirochaeta</taxon>
    </lineage>
</organism>
<dbReference type="PANTHER" id="PTHR43472">
    <property type="entry name" value="PHOSPHORIBOSYLAMINE--GLYCINE LIGASE"/>
    <property type="match status" value="1"/>
</dbReference>
<comment type="pathway">
    <text evidence="4 13">Purine metabolism; IMP biosynthesis via de novo pathway; N(1)-(5-phospho-D-ribosyl)glycinamide from 5-phospho-alpha-D-ribose 1-diphosphate: step 2/2.</text>
</comment>
<dbReference type="Gene3D" id="3.30.470.20">
    <property type="entry name" value="ATP-grasp fold, B domain"/>
    <property type="match status" value="1"/>
</dbReference>
<evidence type="ECO:0000313" key="18">
    <source>
        <dbReference type="Proteomes" id="UP000002318"/>
    </source>
</evidence>
<evidence type="ECO:0000256" key="12">
    <source>
        <dbReference type="ARBA" id="ARBA00038345"/>
    </source>
</evidence>
<dbReference type="InterPro" id="IPR000115">
    <property type="entry name" value="PRibGlycinamide_synth"/>
</dbReference>
<dbReference type="InterPro" id="IPR020561">
    <property type="entry name" value="PRibGlycinamid_synth_ATP-grasp"/>
</dbReference>
<dbReference type="eggNOG" id="COG0299">
    <property type="taxonomic scope" value="Bacteria"/>
</dbReference>
<evidence type="ECO:0000256" key="5">
    <source>
        <dbReference type="ARBA" id="ARBA00008630"/>
    </source>
</evidence>
<feature type="site" description="Raises pKa of active site His" evidence="14">
    <location>
        <position position="147"/>
    </location>
</feature>
<dbReference type="Proteomes" id="UP000002318">
    <property type="component" value="Chromosome"/>
</dbReference>
<evidence type="ECO:0000256" key="15">
    <source>
        <dbReference type="PROSITE-ProRule" id="PRU00409"/>
    </source>
</evidence>
<keyword evidence="11 15" id="KW-0067">ATP-binding</keyword>
<name>E1R4Y3_SEDSS</name>
<dbReference type="STRING" id="573413.Spirs_3123"/>
<sequence length="621" mass="65402">MASIAVLASGRGSTLAYLVEGAASGALKAEISMVVVDRPATGAAAIAEKASIPLLLLDRKEGSSVLSRKIAEALDGKVDLIVCAGFLSILTDPLLKAFRGRIVNIHPSLLPDFGGMGMHGVHVHRAVIESGCRCSGCSVHLVDDGIDSGRVLARRRVPVFPGDTPEILASRVSEEEKPLLLETINALLAGEEHPAAAKIRAAVIGKGGREHALCWKLLQDEDICSLAALPGNGGTALLEGCDNIPMPKDEDSLIDLLRGRGVNLVVVGPEVPLVEGLGMRLRKAGFAVFGPDSEGARLEGSKAFAKNFMIRHGVATADYQVFLAGEQKKALGYAASLDWRVAVKADGLAAGKGVLLCSSREEVEKALDTCFGGGFGDAGRTVVIEELLTGPEVSFFALTDGIDYLLLPSARDHKRALDGDRGLNTGGMGSVAPAPGLSSDIEEAFTKAILLPTLRGLHEDAILFRGVLFFGVMLTSKGPKLLEYNVRFGDPETQSLMPLLPSDFARLLFDCARGNLPASLAADREKERLHACTVVAVAEGYPESAKRGDLISLLPPASDHSVSFVSGAELRPDGSLVTAGGRVLSLTAWGDDAAAARRAAYDLVQRVSFRGMHVRSDIGLF</sequence>
<evidence type="ECO:0000256" key="3">
    <source>
        <dbReference type="ARBA" id="ARBA00005054"/>
    </source>
</evidence>
<dbReference type="eggNOG" id="COG0151">
    <property type="taxonomic scope" value="Bacteria"/>
</dbReference>
<proteinExistence type="inferred from homology"/>
<dbReference type="OrthoDB" id="9807240at2"/>
<keyword evidence="18" id="KW-1185">Reference proteome</keyword>
<dbReference type="SMART" id="SM01210">
    <property type="entry name" value="GARS_C"/>
    <property type="match status" value="1"/>
</dbReference>
<dbReference type="InterPro" id="IPR002376">
    <property type="entry name" value="Formyl_transf_N"/>
</dbReference>
<feature type="domain" description="ATP-grasp" evidence="16">
    <location>
        <begin position="306"/>
        <end position="513"/>
    </location>
</feature>
<evidence type="ECO:0000256" key="8">
    <source>
        <dbReference type="ARBA" id="ARBA00022679"/>
    </source>
</evidence>
<dbReference type="EC" id="2.1.2.2" evidence="14"/>
<dbReference type="SUPFAM" id="SSF56059">
    <property type="entry name" value="Glutathione synthetase ATP-binding domain-like"/>
    <property type="match status" value="1"/>
</dbReference>
<dbReference type="NCBIfam" id="TIGR00639">
    <property type="entry name" value="PurN"/>
    <property type="match status" value="1"/>
</dbReference>
<comment type="pathway">
    <text evidence="3 14">Purine metabolism; IMP biosynthesis via de novo pathway; N(2)-formyl-N(1)-(5-phospho-D-ribosyl)glycinamide from N(1)-(5-phospho-D-ribosyl)glycinamide (10-formyl THF route): step 1/1.</text>
</comment>
<comment type="similarity">
    <text evidence="12 13">Belongs to the GARS family.</text>
</comment>
<evidence type="ECO:0000256" key="9">
    <source>
        <dbReference type="ARBA" id="ARBA00022741"/>
    </source>
</evidence>
<dbReference type="Pfam" id="PF01071">
    <property type="entry name" value="GARS_A"/>
    <property type="match status" value="1"/>
</dbReference>
<dbReference type="PANTHER" id="PTHR43472:SF1">
    <property type="entry name" value="PHOSPHORIBOSYLAMINE--GLYCINE LIGASE, CHLOROPLASTIC"/>
    <property type="match status" value="1"/>
</dbReference>
<dbReference type="EMBL" id="CP002116">
    <property type="protein sequence ID" value="ADK82221.1"/>
    <property type="molecule type" value="Genomic_DNA"/>
</dbReference>
<comment type="similarity">
    <text evidence="6">In the central section; belongs to the AIR synthase family.</text>
</comment>
<dbReference type="CDD" id="cd08645">
    <property type="entry name" value="FMT_core_GART"/>
    <property type="match status" value="1"/>
</dbReference>
<dbReference type="PROSITE" id="PS00184">
    <property type="entry name" value="GARS"/>
    <property type="match status" value="1"/>
</dbReference>
<evidence type="ECO:0000313" key="17">
    <source>
        <dbReference type="EMBL" id="ADK82221.1"/>
    </source>
</evidence>
<keyword evidence="8 14" id="KW-0808">Transferase</keyword>
<dbReference type="RefSeq" id="WP_013255680.1">
    <property type="nucleotide sequence ID" value="NC_014364.1"/>
</dbReference>
<dbReference type="Gene3D" id="3.40.50.20">
    <property type="match status" value="1"/>
</dbReference>
<comment type="similarity">
    <text evidence="5">In the C-terminal section; belongs to the GART family.</text>
</comment>
<comment type="function">
    <text evidence="14">Catalyzes the transfer of a formyl group from 10-formyltetrahydrofolate to 5-phospho-ribosyl-glycinamide (GAR), producing 5-phospho-ribosyl-N-formylglycinamide (FGAR) and tetrahydrofolate.</text>
</comment>
<protein>
    <recommendedName>
        <fullName evidence="13 14">Multifunctional fusion protein</fullName>
    </recommendedName>
    <domain>
        <recommendedName>
            <fullName evidence="13">Phosphoribosylamine--glycine ligase</fullName>
            <ecNumber evidence="13">6.3.4.13</ecNumber>
        </recommendedName>
        <alternativeName>
            <fullName evidence="13">GARS</fullName>
        </alternativeName>
        <alternativeName>
            <fullName evidence="13">Glycinamide ribonucleotide synthetase</fullName>
        </alternativeName>
        <alternativeName>
            <fullName evidence="13">Phosphoribosylglycinamide synthetase</fullName>
        </alternativeName>
    </domain>
    <domain>
        <recommendedName>
            <fullName evidence="14">Phosphoribosylglycinamide formyltransferase</fullName>
            <ecNumber evidence="14">2.1.2.2</ecNumber>
        </recommendedName>
        <alternativeName>
            <fullName evidence="14">5'-phosphoribosylglycinamide transformylase</fullName>
        </alternativeName>
        <alternativeName>
            <fullName evidence="14">GAR transformylase</fullName>
            <shortName evidence="14">GART</shortName>
        </alternativeName>
    </domain>
</protein>
<gene>
    <name evidence="13" type="primary">purD</name>
    <name evidence="14" type="synonym">purN</name>
    <name evidence="17" type="ordered locus">Spirs_3123</name>
</gene>
<dbReference type="GO" id="GO:0005524">
    <property type="term" value="F:ATP binding"/>
    <property type="evidence" value="ECO:0007669"/>
    <property type="project" value="UniProtKB-UniRule"/>
</dbReference>
<feature type="binding site" evidence="14">
    <location>
        <position position="68"/>
    </location>
    <ligand>
        <name>(6R)-10-formyltetrahydrofolate</name>
        <dbReference type="ChEBI" id="CHEBI:195366"/>
    </ligand>
</feature>
<comment type="catalytic activity">
    <reaction evidence="14">
        <text>N(1)-(5-phospho-beta-D-ribosyl)glycinamide + (6R)-10-formyltetrahydrofolate = N(2)-formyl-N(1)-(5-phospho-beta-D-ribosyl)glycinamide + (6S)-5,6,7,8-tetrahydrofolate + H(+)</text>
        <dbReference type="Rhea" id="RHEA:15053"/>
        <dbReference type="ChEBI" id="CHEBI:15378"/>
        <dbReference type="ChEBI" id="CHEBI:57453"/>
        <dbReference type="ChEBI" id="CHEBI:143788"/>
        <dbReference type="ChEBI" id="CHEBI:147286"/>
        <dbReference type="ChEBI" id="CHEBI:195366"/>
        <dbReference type="EC" id="2.1.2.2"/>
    </reaction>
</comment>
<dbReference type="GO" id="GO:0046872">
    <property type="term" value="F:metal ion binding"/>
    <property type="evidence" value="ECO:0007669"/>
    <property type="project" value="InterPro"/>
</dbReference>
<dbReference type="InterPro" id="IPR011054">
    <property type="entry name" value="Rudment_hybrid_motif"/>
</dbReference>
<dbReference type="GO" id="GO:0006189">
    <property type="term" value="P:'de novo' IMP biosynthetic process"/>
    <property type="evidence" value="ECO:0007669"/>
    <property type="project" value="UniProtKB-UniRule"/>
</dbReference>
<evidence type="ECO:0000256" key="7">
    <source>
        <dbReference type="ARBA" id="ARBA00022598"/>
    </source>
</evidence>
<dbReference type="EC" id="6.3.4.13" evidence="13"/>
<dbReference type="AlphaFoldDB" id="E1R4Y3"/>
<comment type="cofactor">
    <cofactor evidence="2">
        <name>Mg(2+)</name>
        <dbReference type="ChEBI" id="CHEBI:18420"/>
    </cofactor>
</comment>
<evidence type="ECO:0000256" key="10">
    <source>
        <dbReference type="ARBA" id="ARBA00022755"/>
    </source>
</evidence>
<dbReference type="Pfam" id="PF02844">
    <property type="entry name" value="GARS_N"/>
    <property type="match status" value="1"/>
</dbReference>
<dbReference type="GO" id="GO:0009113">
    <property type="term" value="P:purine nucleobase biosynthetic process"/>
    <property type="evidence" value="ECO:0007669"/>
    <property type="project" value="InterPro"/>
</dbReference>
<dbReference type="Gene3D" id="3.90.600.10">
    <property type="entry name" value="Phosphoribosylglycinamide synthetase, C-terminal domain"/>
    <property type="match status" value="1"/>
</dbReference>
<dbReference type="UniPathway" id="UPA00074">
    <property type="reaction ID" value="UER00125"/>
</dbReference>
<keyword evidence="10 13" id="KW-0658">Purine biosynthesis</keyword>